<sequence>MRDKNRQIRMNNDLLFKTLSGIAFLSLDFKEYLSEHIICHIFQKGDHMPYRPPVSQTIYFVQYGLVCGVNRTTNVKNTLWIADQASFIVPPLTSSDLFVERIEFLSTTQLIGLESSFLAETFTRFPEAGKLWLGMISRSITESNKRELLLRLPPETRYATLFKQHPQYFISSYNENLASYLNMSLRHFARLKRRFSHSR</sequence>
<dbReference type="InterPro" id="IPR014710">
    <property type="entry name" value="RmlC-like_jellyroll"/>
</dbReference>
<name>A0A1H4BWE8_9SPHI</name>
<evidence type="ECO:0000313" key="2">
    <source>
        <dbReference type="Proteomes" id="UP000198850"/>
    </source>
</evidence>
<protein>
    <submittedName>
        <fullName evidence="1">cAMP-binding domain of CRP or a regulatory subunit of cAMP-dependent protein kinases</fullName>
    </submittedName>
</protein>
<dbReference type="Gene3D" id="2.60.120.10">
    <property type="entry name" value="Jelly Rolls"/>
    <property type="match status" value="1"/>
</dbReference>
<dbReference type="GO" id="GO:0016301">
    <property type="term" value="F:kinase activity"/>
    <property type="evidence" value="ECO:0007669"/>
    <property type="project" value="UniProtKB-KW"/>
</dbReference>
<dbReference type="AlphaFoldDB" id="A0A1H4BWE8"/>
<keyword evidence="2" id="KW-1185">Reference proteome</keyword>
<reference evidence="1 2" key="1">
    <citation type="submission" date="2016-10" db="EMBL/GenBank/DDBJ databases">
        <authorList>
            <person name="de Groot N.N."/>
        </authorList>
    </citation>
    <scope>NUCLEOTIDE SEQUENCE [LARGE SCALE GENOMIC DNA]</scope>
    <source>
        <strain evidence="1 2">DSM 19033</strain>
    </source>
</reference>
<evidence type="ECO:0000313" key="1">
    <source>
        <dbReference type="EMBL" id="SEA52424.1"/>
    </source>
</evidence>
<dbReference type="EMBL" id="FNRA01000003">
    <property type="protein sequence ID" value="SEA52424.1"/>
    <property type="molecule type" value="Genomic_DNA"/>
</dbReference>
<dbReference type="SUPFAM" id="SSF51206">
    <property type="entry name" value="cAMP-binding domain-like"/>
    <property type="match status" value="1"/>
</dbReference>
<proteinExistence type="predicted"/>
<dbReference type="Proteomes" id="UP000198850">
    <property type="component" value="Unassembled WGS sequence"/>
</dbReference>
<keyword evidence="1" id="KW-0418">Kinase</keyword>
<dbReference type="InterPro" id="IPR018490">
    <property type="entry name" value="cNMP-bd_dom_sf"/>
</dbReference>
<accession>A0A1H4BWE8</accession>
<gene>
    <name evidence="1" type="ORF">SAMN05443550_103494</name>
</gene>
<organism evidence="1 2">
    <name type="scientific">Pedobacter hartonius</name>
    <dbReference type="NCBI Taxonomy" id="425514"/>
    <lineage>
        <taxon>Bacteria</taxon>
        <taxon>Pseudomonadati</taxon>
        <taxon>Bacteroidota</taxon>
        <taxon>Sphingobacteriia</taxon>
        <taxon>Sphingobacteriales</taxon>
        <taxon>Sphingobacteriaceae</taxon>
        <taxon>Pedobacter</taxon>
    </lineage>
</organism>
<keyword evidence="1" id="KW-0808">Transferase</keyword>
<dbReference type="STRING" id="425514.SAMN05443550_103494"/>